<name>A0A939QJG3_9MICO</name>
<dbReference type="InterPro" id="IPR039261">
    <property type="entry name" value="FNR_nucleotide-bd"/>
</dbReference>
<keyword evidence="5" id="KW-0560">Oxidoreductase</keyword>
<dbReference type="Proteomes" id="UP000668403">
    <property type="component" value="Unassembled WGS sequence"/>
</dbReference>
<gene>
    <name evidence="10" type="ORF">J4H85_03330</name>
</gene>
<evidence type="ECO:0000313" key="11">
    <source>
        <dbReference type="Proteomes" id="UP000668403"/>
    </source>
</evidence>
<dbReference type="InterPro" id="IPR008333">
    <property type="entry name" value="Cbr1-like_FAD-bd_dom"/>
</dbReference>
<dbReference type="InterPro" id="IPR050415">
    <property type="entry name" value="MRET"/>
</dbReference>
<evidence type="ECO:0000256" key="6">
    <source>
        <dbReference type="ARBA" id="ARBA00023004"/>
    </source>
</evidence>
<evidence type="ECO:0000256" key="4">
    <source>
        <dbReference type="ARBA" id="ARBA00022723"/>
    </source>
</evidence>
<dbReference type="InterPro" id="IPR001041">
    <property type="entry name" value="2Fe-2S_ferredoxin-type"/>
</dbReference>
<comment type="cofactor">
    <cofactor evidence="1">
        <name>FAD</name>
        <dbReference type="ChEBI" id="CHEBI:57692"/>
    </cofactor>
</comment>
<dbReference type="PROSITE" id="PS00197">
    <property type="entry name" value="2FE2S_FER_1"/>
    <property type="match status" value="1"/>
</dbReference>
<dbReference type="RefSeq" id="WP_208236841.1">
    <property type="nucleotide sequence ID" value="NZ_BAAAQU010000001.1"/>
</dbReference>
<evidence type="ECO:0000256" key="7">
    <source>
        <dbReference type="ARBA" id="ARBA00023014"/>
    </source>
</evidence>
<evidence type="ECO:0000256" key="3">
    <source>
        <dbReference type="ARBA" id="ARBA00022714"/>
    </source>
</evidence>
<dbReference type="GO" id="GO:0046872">
    <property type="term" value="F:metal ion binding"/>
    <property type="evidence" value="ECO:0007669"/>
    <property type="project" value="UniProtKB-KW"/>
</dbReference>
<keyword evidence="7" id="KW-0411">Iron-sulfur</keyword>
<dbReference type="CDD" id="cd06185">
    <property type="entry name" value="PDR_like"/>
    <property type="match status" value="1"/>
</dbReference>
<accession>A0A939QJG3</accession>
<evidence type="ECO:0000256" key="5">
    <source>
        <dbReference type="ARBA" id="ARBA00023002"/>
    </source>
</evidence>
<keyword evidence="3" id="KW-0001">2Fe-2S</keyword>
<dbReference type="Gene3D" id="3.40.50.80">
    <property type="entry name" value="Nucleotide-binding domain of ferredoxin-NADP reductase (FNR) module"/>
    <property type="match status" value="1"/>
</dbReference>
<organism evidence="10 11">
    <name type="scientific">Leucobacter tardus</name>
    <dbReference type="NCBI Taxonomy" id="501483"/>
    <lineage>
        <taxon>Bacteria</taxon>
        <taxon>Bacillati</taxon>
        <taxon>Actinomycetota</taxon>
        <taxon>Actinomycetes</taxon>
        <taxon>Micrococcales</taxon>
        <taxon>Microbacteriaceae</taxon>
        <taxon>Leucobacter</taxon>
    </lineage>
</organism>
<dbReference type="SUPFAM" id="SSF52343">
    <property type="entry name" value="Ferredoxin reductase-like, C-terminal NADP-linked domain"/>
    <property type="match status" value="1"/>
</dbReference>
<protein>
    <submittedName>
        <fullName evidence="10">Oxidoreductase</fullName>
    </submittedName>
</protein>
<dbReference type="SUPFAM" id="SSF54292">
    <property type="entry name" value="2Fe-2S ferredoxin-like"/>
    <property type="match status" value="1"/>
</dbReference>
<dbReference type="EMBL" id="JAGFBF010000001">
    <property type="protein sequence ID" value="MBO2989031.1"/>
    <property type="molecule type" value="Genomic_DNA"/>
</dbReference>
<dbReference type="InterPro" id="IPR036010">
    <property type="entry name" value="2Fe-2S_ferredoxin-like_sf"/>
</dbReference>
<proteinExistence type="predicted"/>
<dbReference type="PROSITE" id="PS51384">
    <property type="entry name" value="FAD_FR"/>
    <property type="match status" value="1"/>
</dbReference>
<dbReference type="PANTHER" id="PTHR47354">
    <property type="entry name" value="NADH OXIDOREDUCTASE HCR"/>
    <property type="match status" value="1"/>
</dbReference>
<evidence type="ECO:0000259" key="8">
    <source>
        <dbReference type="PROSITE" id="PS51085"/>
    </source>
</evidence>
<dbReference type="PRINTS" id="PR00409">
    <property type="entry name" value="PHDIOXRDTASE"/>
</dbReference>
<comment type="caution">
    <text evidence="10">The sequence shown here is derived from an EMBL/GenBank/DDBJ whole genome shotgun (WGS) entry which is preliminary data.</text>
</comment>
<keyword evidence="11" id="KW-1185">Reference proteome</keyword>
<dbReference type="PANTHER" id="PTHR47354:SF1">
    <property type="entry name" value="CARNITINE MONOOXYGENASE REDUCTASE SUBUNIT"/>
    <property type="match status" value="1"/>
</dbReference>
<dbReference type="InterPro" id="IPR017938">
    <property type="entry name" value="Riboflavin_synthase-like_b-brl"/>
</dbReference>
<dbReference type="InterPro" id="IPR012675">
    <property type="entry name" value="Beta-grasp_dom_sf"/>
</dbReference>
<evidence type="ECO:0000259" key="9">
    <source>
        <dbReference type="PROSITE" id="PS51384"/>
    </source>
</evidence>
<keyword evidence="4" id="KW-0479">Metal-binding</keyword>
<reference evidence="10" key="1">
    <citation type="submission" date="2021-03" db="EMBL/GenBank/DDBJ databases">
        <title>Leucobacter chromiisoli sp. nov., isolated from chromium-containing soil of chemical plant.</title>
        <authorList>
            <person name="Xu Z."/>
        </authorList>
    </citation>
    <scope>NUCLEOTIDE SEQUENCE</scope>
    <source>
        <strain evidence="10">K 70/01</strain>
    </source>
</reference>
<sequence>MNTAVPATLTVTSKRVVAEDVVEFVLGSADGRRLPDWAPGAHIDLALPRSGTMRQYSLCGDRWRADAYTIMVQREPDGRGGSAELHDVVEVGDTLEFGGPRNHFRMAPAEEYLFVAGGIGITPLIPMVDQARRLDLPWRLLYLGRSAARLAARAQLERLDGGRRRVTVHDAGRAGRARLADWRPADPRVRVFACGPARLLDAVESWGAAPGGLPPRVERFTADAQGGAAATAFEVVAARSGVSTVVDPVESVADALRRSGVDVITSCAQGVCGTCETGVLAGEPDHRDSLLDDDERRSGTCMFPCVSRSRGPRLVLDL</sequence>
<keyword evidence="2" id="KW-0285">Flavoprotein</keyword>
<evidence type="ECO:0000256" key="2">
    <source>
        <dbReference type="ARBA" id="ARBA00022630"/>
    </source>
</evidence>
<dbReference type="GO" id="GO:0051537">
    <property type="term" value="F:2 iron, 2 sulfur cluster binding"/>
    <property type="evidence" value="ECO:0007669"/>
    <property type="project" value="UniProtKB-KW"/>
</dbReference>
<dbReference type="GO" id="GO:0016491">
    <property type="term" value="F:oxidoreductase activity"/>
    <property type="evidence" value="ECO:0007669"/>
    <property type="project" value="UniProtKB-KW"/>
</dbReference>
<dbReference type="Pfam" id="PF00111">
    <property type="entry name" value="Fer2"/>
    <property type="match status" value="1"/>
</dbReference>
<dbReference type="SUPFAM" id="SSF63380">
    <property type="entry name" value="Riboflavin synthase domain-like"/>
    <property type="match status" value="1"/>
</dbReference>
<dbReference type="Gene3D" id="3.10.20.30">
    <property type="match status" value="1"/>
</dbReference>
<dbReference type="InterPro" id="IPR017927">
    <property type="entry name" value="FAD-bd_FR_type"/>
</dbReference>
<dbReference type="Pfam" id="PF00970">
    <property type="entry name" value="FAD_binding_6"/>
    <property type="match status" value="1"/>
</dbReference>
<dbReference type="PROSITE" id="PS51085">
    <property type="entry name" value="2FE2S_FER_2"/>
    <property type="match status" value="1"/>
</dbReference>
<evidence type="ECO:0000256" key="1">
    <source>
        <dbReference type="ARBA" id="ARBA00001974"/>
    </source>
</evidence>
<dbReference type="CDD" id="cd00207">
    <property type="entry name" value="fer2"/>
    <property type="match status" value="1"/>
</dbReference>
<dbReference type="InterPro" id="IPR006058">
    <property type="entry name" value="2Fe2S_fd_BS"/>
</dbReference>
<evidence type="ECO:0000313" key="10">
    <source>
        <dbReference type="EMBL" id="MBO2989031.1"/>
    </source>
</evidence>
<dbReference type="Gene3D" id="2.40.30.10">
    <property type="entry name" value="Translation factors"/>
    <property type="match status" value="1"/>
</dbReference>
<feature type="domain" description="2Fe-2S ferredoxin-type" evidence="8">
    <location>
        <begin position="231"/>
        <end position="318"/>
    </location>
</feature>
<feature type="domain" description="FAD-binding FR-type" evidence="9">
    <location>
        <begin position="4"/>
        <end position="107"/>
    </location>
</feature>
<keyword evidence="6" id="KW-0408">Iron</keyword>
<dbReference type="AlphaFoldDB" id="A0A939QJG3"/>